<keyword evidence="2" id="KW-1185">Reference proteome</keyword>
<gene>
    <name evidence="1" type="ORF">BZB76_6360</name>
</gene>
<dbReference type="Gene3D" id="3.40.50.1000">
    <property type="entry name" value="HAD superfamily/HAD-like"/>
    <property type="match status" value="1"/>
</dbReference>
<dbReference type="InterPro" id="IPR036412">
    <property type="entry name" value="HAD-like_sf"/>
</dbReference>
<dbReference type="RefSeq" id="WP_147449616.1">
    <property type="nucleotide sequence ID" value="NZ_RBWU01000008.1"/>
</dbReference>
<accession>A0A495Q9Y9</accession>
<organism evidence="1 2">
    <name type="scientific">Actinomadura pelletieri DSM 43383</name>
    <dbReference type="NCBI Taxonomy" id="1120940"/>
    <lineage>
        <taxon>Bacteria</taxon>
        <taxon>Bacillati</taxon>
        <taxon>Actinomycetota</taxon>
        <taxon>Actinomycetes</taxon>
        <taxon>Streptosporangiales</taxon>
        <taxon>Thermomonosporaceae</taxon>
        <taxon>Actinomadura</taxon>
    </lineage>
</organism>
<evidence type="ECO:0008006" key="3">
    <source>
        <dbReference type="Google" id="ProtNLM"/>
    </source>
</evidence>
<evidence type="ECO:0000313" key="2">
    <source>
        <dbReference type="Proteomes" id="UP000274601"/>
    </source>
</evidence>
<reference evidence="1 2" key="1">
    <citation type="submission" date="2018-10" db="EMBL/GenBank/DDBJ databases">
        <title>Genomic Encyclopedia of Archaeal and Bacterial Type Strains, Phase II (KMG-II): from individual species to whole genera.</title>
        <authorList>
            <person name="Goeker M."/>
        </authorList>
    </citation>
    <scope>NUCLEOTIDE SEQUENCE [LARGE SCALE GENOMIC DNA]</scope>
    <source>
        <strain evidence="1 2">DSM 43383</strain>
    </source>
</reference>
<dbReference type="Pfam" id="PF00702">
    <property type="entry name" value="Hydrolase"/>
    <property type="match status" value="1"/>
</dbReference>
<proteinExistence type="predicted"/>
<comment type="caution">
    <text evidence="1">The sequence shown here is derived from an EMBL/GenBank/DDBJ whole genome shotgun (WGS) entry which is preliminary data.</text>
</comment>
<dbReference type="Proteomes" id="UP000274601">
    <property type="component" value="Unassembled WGS sequence"/>
</dbReference>
<name>A0A495Q9Y9_9ACTN</name>
<protein>
    <recommendedName>
        <fullName evidence="3">Hydrolase of the HAD superfamily</fullName>
    </recommendedName>
</protein>
<dbReference type="OrthoDB" id="3474760at2"/>
<sequence length="180" mass="19234">MTASQALWRSHVHGGPLTHVFIDYGGTLTSSGDAVDPRLGMRPITDAALAAIWELHAVGVVLGLVSNTRPGQDRRRALQAAGVDHLFGDRVHLSHEVGVNKRSSLFYQRVLDTLGIEPGQLLVCGNRLDADVRAPAALGIRAVLLGSSSARAELPPRATLISDIRDLPRVLTGASRAPRF</sequence>
<dbReference type="EMBL" id="RBWU01000008">
    <property type="protein sequence ID" value="RKS68116.1"/>
    <property type="molecule type" value="Genomic_DNA"/>
</dbReference>
<dbReference type="SUPFAM" id="SSF56784">
    <property type="entry name" value="HAD-like"/>
    <property type="match status" value="1"/>
</dbReference>
<dbReference type="AlphaFoldDB" id="A0A495Q9Y9"/>
<dbReference type="InterPro" id="IPR023214">
    <property type="entry name" value="HAD_sf"/>
</dbReference>
<evidence type="ECO:0000313" key="1">
    <source>
        <dbReference type="EMBL" id="RKS68116.1"/>
    </source>
</evidence>